<reference evidence="3" key="1">
    <citation type="journal article" date="2019" name="Int. J. Syst. Evol. Microbiol.">
        <title>The Global Catalogue of Microorganisms (GCM) 10K type strain sequencing project: providing services to taxonomists for standard genome sequencing and annotation.</title>
        <authorList>
            <consortium name="The Broad Institute Genomics Platform"/>
            <consortium name="The Broad Institute Genome Sequencing Center for Infectious Disease"/>
            <person name="Wu L."/>
            <person name="Ma J."/>
        </authorList>
    </citation>
    <scope>NUCLEOTIDE SEQUENCE [LARGE SCALE GENOMIC DNA]</scope>
    <source>
        <strain evidence="3">KCTC 42211</strain>
    </source>
</reference>
<dbReference type="EMBL" id="JBHRYF010000001">
    <property type="protein sequence ID" value="MFC3658761.1"/>
    <property type="molecule type" value="Genomic_DNA"/>
</dbReference>
<organism evidence="2 3">
    <name type="scientific">Luteimonas notoginsengisoli</name>
    <dbReference type="NCBI Taxonomy" id="1578200"/>
    <lineage>
        <taxon>Bacteria</taxon>
        <taxon>Pseudomonadati</taxon>
        <taxon>Pseudomonadota</taxon>
        <taxon>Gammaproteobacteria</taxon>
        <taxon>Lysobacterales</taxon>
        <taxon>Lysobacteraceae</taxon>
        <taxon>Luteimonas</taxon>
    </lineage>
</organism>
<accession>A0ABV7UP91</accession>
<evidence type="ECO:0000256" key="1">
    <source>
        <dbReference type="SAM" id="MobiDB-lite"/>
    </source>
</evidence>
<dbReference type="Proteomes" id="UP001595724">
    <property type="component" value="Unassembled WGS sequence"/>
</dbReference>
<comment type="caution">
    <text evidence="2">The sequence shown here is derived from an EMBL/GenBank/DDBJ whole genome shotgun (WGS) entry which is preliminary data.</text>
</comment>
<proteinExistence type="predicted"/>
<protein>
    <recommendedName>
        <fullName evidence="4">C-type lysozyme inhibitor domain-containing protein</fullName>
    </recommendedName>
</protein>
<evidence type="ECO:0000313" key="3">
    <source>
        <dbReference type="Proteomes" id="UP001595724"/>
    </source>
</evidence>
<sequence>MRDLFALAATVLVCAAAAGCGDRPAATAAQTTEPVATAPSPADASSADEHVTRRFGCQAGTGVELLDDGTVRVSLPGGERHALTRVAGSEPQVYTGDSLYFTIQEGAAHLSQQDGARELACTDATNAG</sequence>
<name>A0ABV7UP91_9GAMM</name>
<feature type="region of interest" description="Disordered" evidence="1">
    <location>
        <begin position="25"/>
        <end position="49"/>
    </location>
</feature>
<gene>
    <name evidence="2" type="ORF">ACFOM9_01550</name>
</gene>
<evidence type="ECO:0008006" key="4">
    <source>
        <dbReference type="Google" id="ProtNLM"/>
    </source>
</evidence>
<dbReference type="PROSITE" id="PS51257">
    <property type="entry name" value="PROKAR_LIPOPROTEIN"/>
    <property type="match status" value="1"/>
</dbReference>
<dbReference type="RefSeq" id="WP_386705506.1">
    <property type="nucleotide sequence ID" value="NZ_JBHRYF010000001.1"/>
</dbReference>
<keyword evidence="3" id="KW-1185">Reference proteome</keyword>
<evidence type="ECO:0000313" key="2">
    <source>
        <dbReference type="EMBL" id="MFC3658761.1"/>
    </source>
</evidence>